<evidence type="ECO:0000256" key="3">
    <source>
        <dbReference type="ARBA" id="ARBA00023038"/>
    </source>
</evidence>
<organism evidence="7 8">
    <name type="scientific">Ranitomeya imitator</name>
    <name type="common">mimic poison frog</name>
    <dbReference type="NCBI Taxonomy" id="111125"/>
    <lineage>
        <taxon>Eukaryota</taxon>
        <taxon>Metazoa</taxon>
        <taxon>Chordata</taxon>
        <taxon>Craniata</taxon>
        <taxon>Vertebrata</taxon>
        <taxon>Euteleostomi</taxon>
        <taxon>Amphibia</taxon>
        <taxon>Batrachia</taxon>
        <taxon>Anura</taxon>
        <taxon>Neobatrachia</taxon>
        <taxon>Hyloidea</taxon>
        <taxon>Dendrobatidae</taxon>
        <taxon>Dendrobatinae</taxon>
        <taxon>Ranitomeya</taxon>
    </lineage>
</organism>
<name>A0ABN9LYK4_9NEOB</name>
<keyword evidence="1 4" id="KW-0479">Metal-binding</keyword>
<feature type="domain" description="LIM zinc-binding" evidence="6">
    <location>
        <begin position="73"/>
        <end position="144"/>
    </location>
</feature>
<evidence type="ECO:0000256" key="4">
    <source>
        <dbReference type="PROSITE-ProRule" id="PRU00125"/>
    </source>
</evidence>
<dbReference type="InterPro" id="IPR001781">
    <property type="entry name" value="Znf_LIM"/>
</dbReference>
<dbReference type="PANTHER" id="PTHR24206">
    <property type="entry name" value="OS06G0237300 PROTEIN"/>
    <property type="match status" value="1"/>
</dbReference>
<gene>
    <name evidence="7" type="ORF">RIMI_LOCUS14691192</name>
</gene>
<accession>A0ABN9LYK4</accession>
<dbReference type="PROSITE" id="PS50023">
    <property type="entry name" value="LIM_DOMAIN_2"/>
    <property type="match status" value="1"/>
</dbReference>
<evidence type="ECO:0000313" key="8">
    <source>
        <dbReference type="Proteomes" id="UP001176940"/>
    </source>
</evidence>
<evidence type="ECO:0000256" key="5">
    <source>
        <dbReference type="SAM" id="MobiDB-lite"/>
    </source>
</evidence>
<dbReference type="PROSITE" id="PS00478">
    <property type="entry name" value="LIM_DOMAIN_1"/>
    <property type="match status" value="1"/>
</dbReference>
<dbReference type="EMBL" id="CAUEEQ010038340">
    <property type="protein sequence ID" value="CAJ0954340.1"/>
    <property type="molecule type" value="Genomic_DNA"/>
</dbReference>
<comment type="caution">
    <text evidence="7">The sequence shown here is derived from an EMBL/GenBank/DDBJ whole genome shotgun (WGS) entry which is preliminary data.</text>
</comment>
<dbReference type="Gene3D" id="2.10.110.10">
    <property type="entry name" value="Cysteine Rich Protein"/>
    <property type="match status" value="1"/>
</dbReference>
<evidence type="ECO:0000259" key="6">
    <source>
        <dbReference type="PROSITE" id="PS50023"/>
    </source>
</evidence>
<dbReference type="SMART" id="SM00132">
    <property type="entry name" value="LIM"/>
    <property type="match status" value="1"/>
</dbReference>
<feature type="compositionally biased region" description="Polar residues" evidence="5">
    <location>
        <begin position="1"/>
        <end position="10"/>
    </location>
</feature>
<keyword evidence="3 4" id="KW-0440">LIM domain</keyword>
<dbReference type="Proteomes" id="UP001176940">
    <property type="component" value="Unassembled WGS sequence"/>
</dbReference>
<feature type="region of interest" description="Disordered" evidence="5">
    <location>
        <begin position="1"/>
        <end position="26"/>
    </location>
</feature>
<feature type="compositionally biased region" description="Basic and acidic residues" evidence="5">
    <location>
        <begin position="11"/>
        <end position="21"/>
    </location>
</feature>
<evidence type="ECO:0000256" key="1">
    <source>
        <dbReference type="ARBA" id="ARBA00022723"/>
    </source>
</evidence>
<evidence type="ECO:0000256" key="2">
    <source>
        <dbReference type="ARBA" id="ARBA00022833"/>
    </source>
</evidence>
<reference evidence="7" key="1">
    <citation type="submission" date="2023-07" db="EMBL/GenBank/DDBJ databases">
        <authorList>
            <person name="Stuckert A."/>
        </authorList>
    </citation>
    <scope>NUCLEOTIDE SEQUENCE</scope>
</reference>
<evidence type="ECO:0000313" key="7">
    <source>
        <dbReference type="EMBL" id="CAJ0954340.1"/>
    </source>
</evidence>
<keyword evidence="8" id="KW-1185">Reference proteome</keyword>
<proteinExistence type="predicted"/>
<dbReference type="Pfam" id="PF00412">
    <property type="entry name" value="LIM"/>
    <property type="match status" value="1"/>
</dbReference>
<sequence length="198" mass="22461">MAASGHMNSCTDKDSKKEENIRQTSLSQLTDHHRCAELRLDWTYNDEKKKRILPAAQEPVLYKGQSMKPPPKELCSSCQTTVYPMERLVADKHIFHNRCFCCKHCSTKLSFEETCFLQPPDMAEYNSRHVLASCQKTLAPMLPYTENSTASLTSSNFLKARGTTMKGLDADPIRICGPTKNMKLLETRHLEGAEYSSH</sequence>
<dbReference type="SUPFAM" id="SSF57716">
    <property type="entry name" value="Glucocorticoid receptor-like (DNA-binding domain)"/>
    <property type="match status" value="1"/>
</dbReference>
<protein>
    <recommendedName>
        <fullName evidence="6">LIM zinc-binding domain-containing protein</fullName>
    </recommendedName>
</protein>
<keyword evidence="2 4" id="KW-0862">Zinc</keyword>